<name>A0AAI8YHC1_9PEZI</name>
<evidence type="ECO:0000256" key="1">
    <source>
        <dbReference type="ARBA" id="ARBA00008361"/>
    </source>
</evidence>
<evidence type="ECO:0000259" key="4">
    <source>
        <dbReference type="Pfam" id="PF13847"/>
    </source>
</evidence>
<comment type="similarity">
    <text evidence="1">Belongs to the methyltransferase superfamily.</text>
</comment>
<feature type="domain" description="Methyltransferase" evidence="4">
    <location>
        <begin position="100"/>
        <end position="215"/>
    </location>
</feature>
<dbReference type="InterPro" id="IPR051419">
    <property type="entry name" value="Lys/N-term_MeTrsfase_sf"/>
</dbReference>
<evidence type="ECO:0000313" key="5">
    <source>
        <dbReference type="EMBL" id="CAJ2504756.1"/>
    </source>
</evidence>
<dbReference type="InterPro" id="IPR025714">
    <property type="entry name" value="Methyltranfer_dom"/>
</dbReference>
<reference evidence="5" key="1">
    <citation type="submission" date="2023-10" db="EMBL/GenBank/DDBJ databases">
        <authorList>
            <person name="Hackl T."/>
        </authorList>
    </citation>
    <scope>NUCLEOTIDE SEQUENCE</scope>
</reference>
<dbReference type="PANTHER" id="PTHR12176:SF80">
    <property type="entry name" value="EEF1A LYSINE METHYLTRANSFERASE 4"/>
    <property type="match status" value="1"/>
</dbReference>
<keyword evidence="2" id="KW-0489">Methyltransferase</keyword>
<organism evidence="5 6">
    <name type="scientific">Anthostomella pinea</name>
    <dbReference type="NCBI Taxonomy" id="933095"/>
    <lineage>
        <taxon>Eukaryota</taxon>
        <taxon>Fungi</taxon>
        <taxon>Dikarya</taxon>
        <taxon>Ascomycota</taxon>
        <taxon>Pezizomycotina</taxon>
        <taxon>Sordariomycetes</taxon>
        <taxon>Xylariomycetidae</taxon>
        <taxon>Xylariales</taxon>
        <taxon>Xylariaceae</taxon>
        <taxon>Anthostomella</taxon>
    </lineage>
</organism>
<comment type="caution">
    <text evidence="5">The sequence shown here is derived from an EMBL/GenBank/DDBJ whole genome shotgun (WGS) entry which is preliminary data.</text>
</comment>
<keyword evidence="6" id="KW-1185">Reference proteome</keyword>
<dbReference type="SUPFAM" id="SSF53335">
    <property type="entry name" value="S-adenosyl-L-methionine-dependent methyltransferases"/>
    <property type="match status" value="1"/>
</dbReference>
<keyword evidence="3" id="KW-0808">Transferase</keyword>
<evidence type="ECO:0000256" key="3">
    <source>
        <dbReference type="ARBA" id="ARBA00022679"/>
    </source>
</evidence>
<dbReference type="GO" id="GO:0008168">
    <property type="term" value="F:methyltransferase activity"/>
    <property type="evidence" value="ECO:0007669"/>
    <property type="project" value="UniProtKB-KW"/>
</dbReference>
<dbReference type="InterPro" id="IPR029063">
    <property type="entry name" value="SAM-dependent_MTases_sf"/>
</dbReference>
<evidence type="ECO:0000256" key="2">
    <source>
        <dbReference type="ARBA" id="ARBA00022603"/>
    </source>
</evidence>
<dbReference type="GO" id="GO:0032259">
    <property type="term" value="P:methylation"/>
    <property type="evidence" value="ECO:0007669"/>
    <property type="project" value="UniProtKB-KW"/>
</dbReference>
<gene>
    <name evidence="5" type="ORF">KHLLAP_LOCUS5224</name>
</gene>
<protein>
    <submittedName>
        <fullName evidence="5">Uu.00g121500.m01.CDS01</fullName>
    </submittedName>
</protein>
<dbReference type="CDD" id="cd02440">
    <property type="entry name" value="AdoMet_MTases"/>
    <property type="match status" value="1"/>
</dbReference>
<dbReference type="PANTHER" id="PTHR12176">
    <property type="entry name" value="SAM-DEPENDENT METHYLTRANSFERASE SUPERFAMILY PROTEIN"/>
    <property type="match status" value="1"/>
</dbReference>
<dbReference type="EMBL" id="CAUWAG010000007">
    <property type="protein sequence ID" value="CAJ2504756.1"/>
    <property type="molecule type" value="Genomic_DNA"/>
</dbReference>
<dbReference type="Pfam" id="PF13847">
    <property type="entry name" value="Methyltransf_31"/>
    <property type="match status" value="1"/>
</dbReference>
<proteinExistence type="inferred from homology"/>
<dbReference type="Gene3D" id="3.40.50.150">
    <property type="entry name" value="Vaccinia Virus protein VP39"/>
    <property type="match status" value="1"/>
</dbReference>
<dbReference type="Proteomes" id="UP001295740">
    <property type="component" value="Unassembled WGS sequence"/>
</dbReference>
<sequence>MARSTGLSQAIFAIFAIFASPQLSHYHNFCYGIVALAAVDDMAPSDDENEKLSHADFWNQRYAEAEGDQPTHEWFRSFQDLEAFFDQKLFGTRPPETAPRLLHLGSGDSTVPQELAEKGYNHQLCVDFSAVVVDLMSKRHAEIKGIEWKKLDVRHMDDIPPSSIDVAFDKGTLDAMIHGSPWNPPDDVKKNTSEYLREVFRVLKDDGMFLYVTYRQPHFIRPLLNCEGTDWDIDMDVLGAGDSSFAYHGFALTKRSGAGQ</sequence>
<dbReference type="AlphaFoldDB" id="A0AAI8YHC1"/>
<evidence type="ECO:0000313" key="6">
    <source>
        <dbReference type="Proteomes" id="UP001295740"/>
    </source>
</evidence>
<accession>A0AAI8YHC1</accession>